<feature type="compositionally biased region" description="Polar residues" evidence="19">
    <location>
        <begin position="499"/>
        <end position="522"/>
    </location>
</feature>
<dbReference type="GO" id="GO:0051321">
    <property type="term" value="P:meiotic cell cycle"/>
    <property type="evidence" value="ECO:0007669"/>
    <property type="project" value="TreeGrafter"/>
</dbReference>
<feature type="transmembrane region" description="Helical" evidence="20">
    <location>
        <begin position="364"/>
        <end position="383"/>
    </location>
</feature>
<dbReference type="InterPro" id="IPR050339">
    <property type="entry name" value="CC_SR_Kinase"/>
</dbReference>
<reference evidence="21" key="1">
    <citation type="submission" date="2022-03" db="EMBL/GenBank/DDBJ databases">
        <authorList>
            <person name="Martin C."/>
        </authorList>
    </citation>
    <scope>NUCLEOTIDE SEQUENCE</scope>
</reference>
<dbReference type="CDD" id="cd14050">
    <property type="entry name" value="PKc_Myt1"/>
    <property type="match status" value="1"/>
</dbReference>
<keyword evidence="11" id="KW-0333">Golgi apparatus</keyword>
<comment type="subcellular location">
    <subcellularLocation>
        <location evidence="1">Golgi apparatus membrane</location>
        <topology evidence="1">Peripheral membrane protein</topology>
    </subcellularLocation>
</comment>
<dbReference type="OrthoDB" id="5337378at2759"/>
<dbReference type="FunFam" id="1.10.510.10:FF:000315">
    <property type="entry name" value="membrane-associated tyrosine- and threonine-specific cdc2-inhibitory kinase"/>
    <property type="match status" value="1"/>
</dbReference>
<accession>A0A8J1XW73</accession>
<dbReference type="PROSITE" id="PS00107">
    <property type="entry name" value="PROTEIN_KINASE_ATP"/>
    <property type="match status" value="1"/>
</dbReference>
<dbReference type="GO" id="GO:0110031">
    <property type="term" value="P:negative regulation of G2/MI transition of meiotic cell cycle"/>
    <property type="evidence" value="ECO:0007669"/>
    <property type="project" value="TreeGrafter"/>
</dbReference>
<feature type="compositionally biased region" description="Polar residues" evidence="19">
    <location>
        <begin position="25"/>
        <end position="34"/>
    </location>
</feature>
<keyword evidence="20" id="KW-0812">Transmembrane</keyword>
<evidence type="ECO:0000313" key="21">
    <source>
        <dbReference type="EMBL" id="CAH1786957.1"/>
    </source>
</evidence>
<keyword evidence="12 20" id="KW-0472">Membrane</keyword>
<dbReference type="AlphaFoldDB" id="A0A8J1XW73"/>
<comment type="catalytic activity">
    <reaction evidence="16">
        <text>L-seryl-[protein] + ATP = O-phospho-L-seryl-[protein] + ADP + H(+)</text>
        <dbReference type="Rhea" id="RHEA:17989"/>
        <dbReference type="Rhea" id="RHEA-COMP:9863"/>
        <dbReference type="Rhea" id="RHEA-COMP:11604"/>
        <dbReference type="ChEBI" id="CHEBI:15378"/>
        <dbReference type="ChEBI" id="CHEBI:29999"/>
        <dbReference type="ChEBI" id="CHEBI:30616"/>
        <dbReference type="ChEBI" id="CHEBI:83421"/>
        <dbReference type="ChEBI" id="CHEBI:456216"/>
        <dbReference type="EC" id="2.7.11.1"/>
    </reaction>
</comment>
<feature type="region of interest" description="Disordered" evidence="19">
    <location>
        <begin position="498"/>
        <end position="529"/>
    </location>
</feature>
<dbReference type="GO" id="GO:0005524">
    <property type="term" value="F:ATP binding"/>
    <property type="evidence" value="ECO:0007669"/>
    <property type="project" value="UniProtKB-UniRule"/>
</dbReference>
<keyword evidence="22" id="KW-1185">Reference proteome</keyword>
<evidence type="ECO:0000256" key="13">
    <source>
        <dbReference type="ARBA" id="ARBA00023306"/>
    </source>
</evidence>
<keyword evidence="20" id="KW-1133">Transmembrane helix</keyword>
<evidence type="ECO:0000256" key="6">
    <source>
        <dbReference type="ARBA" id="ARBA00022723"/>
    </source>
</evidence>
<dbReference type="PROSITE" id="PS00108">
    <property type="entry name" value="PROTEIN_KINASE_ST"/>
    <property type="match status" value="1"/>
</dbReference>
<keyword evidence="7" id="KW-0547">Nucleotide-binding</keyword>
<dbReference type="SMART" id="SM00220">
    <property type="entry name" value="S_TKc"/>
    <property type="match status" value="1"/>
</dbReference>
<organism evidence="21 22">
    <name type="scientific">Owenia fusiformis</name>
    <name type="common">Polychaete worm</name>
    <dbReference type="NCBI Taxonomy" id="6347"/>
    <lineage>
        <taxon>Eukaryota</taxon>
        <taxon>Metazoa</taxon>
        <taxon>Spiralia</taxon>
        <taxon>Lophotrochozoa</taxon>
        <taxon>Annelida</taxon>
        <taxon>Polychaeta</taxon>
        <taxon>Sedentaria</taxon>
        <taxon>Canalipalpata</taxon>
        <taxon>Sabellida</taxon>
        <taxon>Oweniida</taxon>
        <taxon>Oweniidae</taxon>
        <taxon>Owenia</taxon>
    </lineage>
</organism>
<evidence type="ECO:0000256" key="15">
    <source>
        <dbReference type="ARBA" id="ARBA00047899"/>
    </source>
</evidence>
<keyword evidence="5" id="KW-0808">Transferase</keyword>
<evidence type="ECO:0000256" key="18">
    <source>
        <dbReference type="ARBA" id="ARBA00084081"/>
    </source>
</evidence>
<dbReference type="Pfam" id="PF00069">
    <property type="entry name" value="Pkinase"/>
    <property type="match status" value="1"/>
</dbReference>
<keyword evidence="3" id="KW-0723">Serine/threonine-protein kinase</keyword>
<dbReference type="EC" id="2.7.11.1" evidence="2"/>
<evidence type="ECO:0000256" key="20">
    <source>
        <dbReference type="SAM" id="Phobius"/>
    </source>
</evidence>
<comment type="caution">
    <text evidence="21">The sequence shown here is derived from an EMBL/GenBank/DDBJ whole genome shotgun (WGS) entry which is preliminary data.</text>
</comment>
<dbReference type="InterPro" id="IPR017441">
    <property type="entry name" value="Protein_kinase_ATP_BS"/>
</dbReference>
<evidence type="ECO:0000256" key="9">
    <source>
        <dbReference type="ARBA" id="ARBA00022840"/>
    </source>
</evidence>
<evidence type="ECO:0000256" key="8">
    <source>
        <dbReference type="ARBA" id="ARBA00022777"/>
    </source>
</evidence>
<dbReference type="InterPro" id="IPR011009">
    <property type="entry name" value="Kinase-like_dom_sf"/>
</dbReference>
<dbReference type="Proteomes" id="UP000749559">
    <property type="component" value="Unassembled WGS sequence"/>
</dbReference>
<dbReference type="GO" id="GO:0004674">
    <property type="term" value="F:protein serine/threonine kinase activity"/>
    <property type="evidence" value="ECO:0007669"/>
    <property type="project" value="UniProtKB-KW"/>
</dbReference>
<evidence type="ECO:0000256" key="17">
    <source>
        <dbReference type="ARBA" id="ARBA00074601"/>
    </source>
</evidence>
<evidence type="ECO:0000256" key="10">
    <source>
        <dbReference type="ARBA" id="ARBA00022842"/>
    </source>
</evidence>
<dbReference type="GO" id="GO:0000139">
    <property type="term" value="C:Golgi membrane"/>
    <property type="evidence" value="ECO:0007669"/>
    <property type="project" value="UniProtKB-SubCell"/>
</dbReference>
<evidence type="ECO:0000256" key="19">
    <source>
        <dbReference type="SAM" id="MobiDB-lite"/>
    </source>
</evidence>
<dbReference type="EMBL" id="CAIIXF020000006">
    <property type="protein sequence ID" value="CAH1786957.1"/>
    <property type="molecule type" value="Genomic_DNA"/>
</dbReference>
<dbReference type="PANTHER" id="PTHR11042:SF183">
    <property type="entry name" value="MEMBRANE-ASSOCIATED TYROSINE- AND THREONINE-SPECIFIC CDC2-INHIBITORY KINASE"/>
    <property type="match status" value="1"/>
</dbReference>
<evidence type="ECO:0000256" key="16">
    <source>
        <dbReference type="ARBA" id="ARBA00048679"/>
    </source>
</evidence>
<evidence type="ECO:0000256" key="1">
    <source>
        <dbReference type="ARBA" id="ARBA00004395"/>
    </source>
</evidence>
<dbReference type="GO" id="GO:0005634">
    <property type="term" value="C:nucleus"/>
    <property type="evidence" value="ECO:0007669"/>
    <property type="project" value="TreeGrafter"/>
</dbReference>
<evidence type="ECO:0000256" key="2">
    <source>
        <dbReference type="ARBA" id="ARBA00012513"/>
    </source>
</evidence>
<keyword evidence="8" id="KW-0418">Kinase</keyword>
<evidence type="ECO:0000256" key="12">
    <source>
        <dbReference type="ARBA" id="ARBA00023136"/>
    </source>
</evidence>
<comment type="similarity">
    <text evidence="14">Belongs to the protein kinase superfamily. Ser/Thr protein kinase family. GCN2 subfamily.</text>
</comment>
<keyword evidence="4" id="KW-0597">Phosphoprotein</keyword>
<evidence type="ECO:0000256" key="14">
    <source>
        <dbReference type="ARBA" id="ARBA00037982"/>
    </source>
</evidence>
<evidence type="ECO:0000256" key="7">
    <source>
        <dbReference type="ARBA" id="ARBA00022741"/>
    </source>
</evidence>
<evidence type="ECO:0000313" key="22">
    <source>
        <dbReference type="Proteomes" id="UP000749559"/>
    </source>
</evidence>
<dbReference type="Gene3D" id="1.10.510.10">
    <property type="entry name" value="Transferase(Phosphotransferase) domain 1"/>
    <property type="match status" value="1"/>
</dbReference>
<dbReference type="InterPro" id="IPR000719">
    <property type="entry name" value="Prot_kinase_dom"/>
</dbReference>
<feature type="region of interest" description="Disordered" evidence="19">
    <location>
        <begin position="1"/>
        <end position="57"/>
    </location>
</feature>
<dbReference type="GO" id="GO:0046872">
    <property type="term" value="F:metal ion binding"/>
    <property type="evidence" value="ECO:0007669"/>
    <property type="project" value="UniProtKB-KW"/>
</dbReference>
<dbReference type="FunFam" id="3.30.200.20:FF:000280">
    <property type="entry name" value="membrane-associated tyrosine- and threonine-specific cdc2-inhibitory kinase"/>
    <property type="match status" value="1"/>
</dbReference>
<dbReference type="InterPro" id="IPR008271">
    <property type="entry name" value="Ser/Thr_kinase_AS"/>
</dbReference>
<gene>
    <name evidence="21" type="ORF">OFUS_LOCUS12752</name>
</gene>
<dbReference type="PANTHER" id="PTHR11042">
    <property type="entry name" value="EUKARYOTIC TRANSLATION INITIATION FACTOR 2-ALPHA KINASE EIF2-ALPHA KINASE -RELATED"/>
    <property type="match status" value="1"/>
</dbReference>
<keyword evidence="10" id="KW-0460">Magnesium</keyword>
<keyword evidence="6" id="KW-0479">Metal-binding</keyword>
<sequence>MTHRLNKSRNNPTEGIPTPRPTPQFFRQVQTFSTKKQRGTPKDAAPPRPPVKSAPPISRIFQHKPIQKAVPVSFKESETSVLSPFYNEHNNELYFDQCFQIERKLGAGSFGEVFQVVSKEDGKRYAVKRSRERFRGGTDRKRKLEEVAKHERLPRHPNCVHLVKAWEEKQHLYIQTELCDTSLENYSENNHNIPERLVWNYLVDLLMAVEHLHNHDLVHLDIKPDNIFITKDGVCKLGDFGLMIDISKETEVADCMEGDPKYMAPELLQGKFGKQADIFSVGMTILEIASDLDLPKSGDAWHRLRSGSLPEELLQDKSRDLRRVIRHMIEPGHYRRPTAKQLLELPFVKKVWKRRKREQFKQHIVSYFAKIWHSIVLMMLAVWSCITYPLRAFTKPSIQTPPKIHVPRHNSYWDQSFSDDDAFEADESVNLANNSMVSPLDLSSSMDELDNSRNGSFAVPTSIAPRKAKTTPMMRSRKIITPRSSSPILSLANMDHFKPNTSLRSENSMTPDGSSHSTQSDASSEDLVKLGIEPKNLLNAFESASDDEL</sequence>
<evidence type="ECO:0000256" key="4">
    <source>
        <dbReference type="ARBA" id="ARBA00022553"/>
    </source>
</evidence>
<keyword evidence="9" id="KW-0067">ATP-binding</keyword>
<feature type="compositionally biased region" description="Pro residues" evidence="19">
    <location>
        <begin position="44"/>
        <end position="53"/>
    </location>
</feature>
<dbReference type="Gene3D" id="3.30.200.20">
    <property type="entry name" value="Phosphorylase Kinase, domain 1"/>
    <property type="match status" value="1"/>
</dbReference>
<evidence type="ECO:0000256" key="3">
    <source>
        <dbReference type="ARBA" id="ARBA00022527"/>
    </source>
</evidence>
<evidence type="ECO:0000256" key="5">
    <source>
        <dbReference type="ARBA" id="ARBA00022679"/>
    </source>
</evidence>
<dbReference type="PROSITE" id="PS50011">
    <property type="entry name" value="PROTEIN_KINASE_DOM"/>
    <property type="match status" value="1"/>
</dbReference>
<protein>
    <recommendedName>
        <fullName evidence="17">Membrane-associated tyrosine- and threonine-specific cdc2-inhibitory kinase</fullName>
        <ecNumber evidence="2">2.7.11.1</ecNumber>
    </recommendedName>
    <alternativeName>
        <fullName evidence="18">Myt1 kinase</fullName>
    </alternativeName>
</protein>
<proteinExistence type="inferred from homology"/>
<name>A0A8J1XW73_OWEFU</name>
<dbReference type="SUPFAM" id="SSF56112">
    <property type="entry name" value="Protein kinase-like (PK-like)"/>
    <property type="match status" value="1"/>
</dbReference>
<comment type="catalytic activity">
    <reaction evidence="15">
        <text>L-threonyl-[protein] + ATP = O-phospho-L-threonyl-[protein] + ADP + H(+)</text>
        <dbReference type="Rhea" id="RHEA:46608"/>
        <dbReference type="Rhea" id="RHEA-COMP:11060"/>
        <dbReference type="Rhea" id="RHEA-COMP:11605"/>
        <dbReference type="ChEBI" id="CHEBI:15378"/>
        <dbReference type="ChEBI" id="CHEBI:30013"/>
        <dbReference type="ChEBI" id="CHEBI:30616"/>
        <dbReference type="ChEBI" id="CHEBI:61977"/>
        <dbReference type="ChEBI" id="CHEBI:456216"/>
        <dbReference type="EC" id="2.7.11.1"/>
    </reaction>
</comment>
<keyword evidence="13" id="KW-0131">Cell cycle</keyword>
<evidence type="ECO:0000256" key="11">
    <source>
        <dbReference type="ARBA" id="ARBA00023034"/>
    </source>
</evidence>